<sequence>MPPPQSSRQSRMTMARESVMYAFTVAASTTRAQHSKLRSQRLHRFEVRCGTKRRETDQRDCKRDCKQAVLGAGNGTIQLFCAVDRNPISECSTELSAALLFRYRCTVDRHSVPAAFSSQVGIFLTILSQHDECSQNWSPKTTRKLLGLTSNIHQYTINITFTDFDATSMLIRVTFWHESAPVSFFYCCTSIGLYDKDDSPPSEEECVHEPAPGHVEITRSGM</sequence>
<keyword evidence="2" id="KW-1185">Reference proteome</keyword>
<protein>
    <submittedName>
        <fullName evidence="1">Uncharacterized protein</fullName>
    </submittedName>
</protein>
<evidence type="ECO:0000313" key="1">
    <source>
        <dbReference type="EMBL" id="SNX84792.1"/>
    </source>
</evidence>
<reference evidence="1" key="1">
    <citation type="submission" date="2023-10" db="EMBL/GenBank/DDBJ databases">
        <authorList>
            <person name="Guldener U."/>
        </authorList>
    </citation>
    <scope>NUCLEOTIDE SEQUENCE</scope>
    <source>
        <strain evidence="1">Mp4</strain>
    </source>
</reference>
<proteinExistence type="predicted"/>
<dbReference type="Proteomes" id="UP001294444">
    <property type="component" value="Unassembled WGS sequence"/>
</dbReference>
<name>A0AAJ4XMY1_9BASI</name>
<evidence type="ECO:0000313" key="2">
    <source>
        <dbReference type="Proteomes" id="UP001294444"/>
    </source>
</evidence>
<accession>A0AAJ4XMY1</accession>
<dbReference type="AlphaFoldDB" id="A0AAJ4XMY1"/>
<comment type="caution">
    <text evidence="1">The sequence shown here is derived from an EMBL/GenBank/DDBJ whole genome shotgun (WGS) entry which is preliminary data.</text>
</comment>
<gene>
    <name evidence="1" type="ORF">MEPE_03501</name>
</gene>
<dbReference type="EMBL" id="OAPG01000007">
    <property type="protein sequence ID" value="SNX84792.1"/>
    <property type="molecule type" value="Genomic_DNA"/>
</dbReference>
<organism evidence="1 2">
    <name type="scientific">Melanopsichium pennsylvanicum</name>
    <dbReference type="NCBI Taxonomy" id="63383"/>
    <lineage>
        <taxon>Eukaryota</taxon>
        <taxon>Fungi</taxon>
        <taxon>Dikarya</taxon>
        <taxon>Basidiomycota</taxon>
        <taxon>Ustilaginomycotina</taxon>
        <taxon>Ustilaginomycetes</taxon>
        <taxon>Ustilaginales</taxon>
        <taxon>Ustilaginaceae</taxon>
        <taxon>Melanopsichium</taxon>
    </lineage>
</organism>